<sequence>MSPFARLRAVVGVAVAQLRHERVRTVIAVAGVAMAVLAAVLLASVGVGVLEFGQQKFEQSGQDLWVTGGPIELRPGTVGGFQNSLVDSHKVATEIEEREAVATAVPMIFQTVYAGRNSSEFQTLVGVGAPTNGNLVTMSEGREFSPEDAHYANGTYEGPMSHEVVIDPRTADLLDISVNDTMYLGGTIGTARQNEFTVVGISPTYSQFVGAPSVVIPPSELQEITGTTASDRASFVLVRAEDGADVAALEANLTESYSQYTIRTNEEQLRATLENQAVVLLSGGSLFVLAVVAGVLLVLNLQLSFVFRHREMFAAVTAIGLSRSALAGLILVYTLLIGIIGGLLGIGLAIPGVEAVNAVTAVVTGFEGVARLSHRILLGGFGLAIFVSLVGGLAASLYLARSNPLDSLY</sequence>
<evidence type="ECO:0000256" key="3">
    <source>
        <dbReference type="ARBA" id="ARBA00022692"/>
    </source>
</evidence>
<evidence type="ECO:0000256" key="2">
    <source>
        <dbReference type="ARBA" id="ARBA00022475"/>
    </source>
</evidence>
<dbReference type="InterPro" id="IPR003838">
    <property type="entry name" value="ABC3_permease_C"/>
</dbReference>
<dbReference type="InterPro" id="IPR025857">
    <property type="entry name" value="MacB_PCD"/>
</dbReference>
<evidence type="ECO:0000256" key="5">
    <source>
        <dbReference type="ARBA" id="ARBA00023136"/>
    </source>
</evidence>
<evidence type="ECO:0000313" key="9">
    <source>
        <dbReference type="EMBL" id="QLH76890.1"/>
    </source>
</evidence>
<evidence type="ECO:0000313" key="10">
    <source>
        <dbReference type="Proteomes" id="UP000509667"/>
    </source>
</evidence>
<feature type="transmembrane region" description="Helical" evidence="6">
    <location>
        <begin position="339"/>
        <end position="364"/>
    </location>
</feature>
<keyword evidence="4 6" id="KW-1133">Transmembrane helix</keyword>
<evidence type="ECO:0000259" key="7">
    <source>
        <dbReference type="Pfam" id="PF02687"/>
    </source>
</evidence>
<dbReference type="PANTHER" id="PTHR30572:SF15">
    <property type="entry name" value="ABC TRANSPORTER PERMEASE"/>
    <property type="match status" value="1"/>
</dbReference>
<dbReference type="AlphaFoldDB" id="A0A7D5T3G2"/>
<feature type="transmembrane region" description="Helical" evidence="6">
    <location>
        <begin position="376"/>
        <end position="400"/>
    </location>
</feature>
<dbReference type="PANTHER" id="PTHR30572">
    <property type="entry name" value="MEMBRANE COMPONENT OF TRANSPORTER-RELATED"/>
    <property type="match status" value="1"/>
</dbReference>
<feature type="transmembrane region" description="Helical" evidence="6">
    <location>
        <begin position="277"/>
        <end position="301"/>
    </location>
</feature>
<organism evidence="9 10">
    <name type="scientific">Halosimplex rubrum</name>
    <dbReference type="NCBI Taxonomy" id="869889"/>
    <lineage>
        <taxon>Archaea</taxon>
        <taxon>Methanobacteriati</taxon>
        <taxon>Methanobacteriota</taxon>
        <taxon>Stenosarchaea group</taxon>
        <taxon>Halobacteria</taxon>
        <taxon>Halobacteriales</taxon>
        <taxon>Haloarculaceae</taxon>
        <taxon>Halosimplex</taxon>
    </lineage>
</organism>
<protein>
    <submittedName>
        <fullName evidence="9">ABC transporter permease</fullName>
    </submittedName>
</protein>
<accession>A0A7D5T3G2</accession>
<feature type="domain" description="ABC3 transporter permease C-terminal" evidence="7">
    <location>
        <begin position="285"/>
        <end position="404"/>
    </location>
</feature>
<dbReference type="EMBL" id="CP058910">
    <property type="protein sequence ID" value="QLH76890.1"/>
    <property type="molecule type" value="Genomic_DNA"/>
</dbReference>
<feature type="transmembrane region" description="Helical" evidence="6">
    <location>
        <begin position="313"/>
        <end position="333"/>
    </location>
</feature>
<dbReference type="RefSeq" id="WP_179910824.1">
    <property type="nucleotide sequence ID" value="NZ_CP058910.1"/>
</dbReference>
<dbReference type="GeneID" id="56077407"/>
<feature type="transmembrane region" description="Helical" evidence="6">
    <location>
        <begin position="26"/>
        <end position="50"/>
    </location>
</feature>
<reference evidence="9 10" key="1">
    <citation type="submission" date="2020-07" db="EMBL/GenBank/DDBJ databases">
        <title>Halosimplex pelagicum sp. nov. and Halosimplex rubrum sp. nov., isolated from salted brown alga Laminaria, and emended description of the genus Halosimplex.</title>
        <authorList>
            <person name="Cui H."/>
        </authorList>
    </citation>
    <scope>NUCLEOTIDE SEQUENCE [LARGE SCALE GENOMIC DNA]</scope>
    <source>
        <strain evidence="9 10">R27</strain>
    </source>
</reference>
<dbReference type="Pfam" id="PF12704">
    <property type="entry name" value="MacB_PCD"/>
    <property type="match status" value="1"/>
</dbReference>
<evidence type="ECO:0000256" key="6">
    <source>
        <dbReference type="SAM" id="Phobius"/>
    </source>
</evidence>
<dbReference type="OrthoDB" id="163559at2157"/>
<dbReference type="GO" id="GO:0022857">
    <property type="term" value="F:transmembrane transporter activity"/>
    <property type="evidence" value="ECO:0007669"/>
    <property type="project" value="TreeGrafter"/>
</dbReference>
<dbReference type="KEGG" id="hrr:HZS55_06050"/>
<proteinExistence type="predicted"/>
<evidence type="ECO:0000259" key="8">
    <source>
        <dbReference type="Pfam" id="PF12704"/>
    </source>
</evidence>
<name>A0A7D5T3G2_9EURY</name>
<keyword evidence="2" id="KW-1003">Cell membrane</keyword>
<feature type="domain" description="MacB-like periplasmic core" evidence="8">
    <location>
        <begin position="25"/>
        <end position="255"/>
    </location>
</feature>
<dbReference type="Pfam" id="PF02687">
    <property type="entry name" value="FtsX"/>
    <property type="match status" value="1"/>
</dbReference>
<comment type="subcellular location">
    <subcellularLocation>
        <location evidence="1">Cell membrane</location>
        <topology evidence="1">Multi-pass membrane protein</topology>
    </subcellularLocation>
</comment>
<dbReference type="GO" id="GO:0005886">
    <property type="term" value="C:plasma membrane"/>
    <property type="evidence" value="ECO:0007669"/>
    <property type="project" value="UniProtKB-SubCell"/>
</dbReference>
<keyword evidence="10" id="KW-1185">Reference proteome</keyword>
<dbReference type="Proteomes" id="UP000509667">
    <property type="component" value="Chromosome"/>
</dbReference>
<evidence type="ECO:0000256" key="1">
    <source>
        <dbReference type="ARBA" id="ARBA00004651"/>
    </source>
</evidence>
<gene>
    <name evidence="9" type="ORF">HZS55_06050</name>
</gene>
<keyword evidence="3 6" id="KW-0812">Transmembrane</keyword>
<dbReference type="InterPro" id="IPR050250">
    <property type="entry name" value="Macrolide_Exporter_MacB"/>
</dbReference>
<keyword evidence="5 6" id="KW-0472">Membrane</keyword>
<evidence type="ECO:0000256" key="4">
    <source>
        <dbReference type="ARBA" id="ARBA00022989"/>
    </source>
</evidence>